<comment type="caution">
    <text evidence="7">The sequence shown here is derived from an EMBL/GenBank/DDBJ whole genome shotgun (WGS) entry which is preliminary data.</text>
</comment>
<evidence type="ECO:0000256" key="5">
    <source>
        <dbReference type="SAM" id="MobiDB-lite"/>
    </source>
</evidence>
<dbReference type="PROSITE" id="PS50089">
    <property type="entry name" value="ZF_RING_2"/>
    <property type="match status" value="1"/>
</dbReference>
<proteinExistence type="predicted"/>
<keyword evidence="8" id="KW-1185">Reference proteome</keyword>
<dbReference type="InterPro" id="IPR017907">
    <property type="entry name" value="Znf_RING_CS"/>
</dbReference>
<dbReference type="Proteomes" id="UP001346869">
    <property type="component" value="Unassembled WGS sequence"/>
</dbReference>
<name>A0AAN7YDQ5_ELEMC</name>
<dbReference type="InterPro" id="IPR047134">
    <property type="entry name" value="RNF4"/>
</dbReference>
<feature type="region of interest" description="Disordered" evidence="5">
    <location>
        <begin position="1"/>
        <end position="24"/>
    </location>
</feature>
<organism evidence="7 8">
    <name type="scientific">Eleginops maclovinus</name>
    <name type="common">Patagonian blennie</name>
    <name type="synonym">Eleginus maclovinus</name>
    <dbReference type="NCBI Taxonomy" id="56733"/>
    <lineage>
        <taxon>Eukaryota</taxon>
        <taxon>Metazoa</taxon>
        <taxon>Chordata</taxon>
        <taxon>Craniata</taxon>
        <taxon>Vertebrata</taxon>
        <taxon>Euteleostomi</taxon>
        <taxon>Actinopterygii</taxon>
        <taxon>Neopterygii</taxon>
        <taxon>Teleostei</taxon>
        <taxon>Neoteleostei</taxon>
        <taxon>Acanthomorphata</taxon>
        <taxon>Eupercaria</taxon>
        <taxon>Perciformes</taxon>
        <taxon>Notothenioidei</taxon>
        <taxon>Eleginopidae</taxon>
        <taxon>Eleginops</taxon>
    </lineage>
</organism>
<dbReference type="InterPro" id="IPR013083">
    <property type="entry name" value="Znf_RING/FYVE/PHD"/>
</dbReference>
<feature type="compositionally biased region" description="Basic residues" evidence="5">
    <location>
        <begin position="1"/>
        <end position="10"/>
    </location>
</feature>
<dbReference type="CDD" id="cd16533">
    <property type="entry name" value="RING-HC_RNF4"/>
    <property type="match status" value="1"/>
</dbReference>
<protein>
    <recommendedName>
        <fullName evidence="6">RING-type domain-containing protein</fullName>
    </recommendedName>
</protein>
<dbReference type="AlphaFoldDB" id="A0AAN7YDQ5"/>
<reference evidence="7 8" key="1">
    <citation type="journal article" date="2023" name="Genes (Basel)">
        <title>Chromosome-Level Genome Assembly and Circadian Gene Repertoire of the Patagonia Blennie Eleginops maclovinus-The Closest Ancestral Proxy of Antarctic Cryonotothenioids.</title>
        <authorList>
            <person name="Cheng C.C."/>
            <person name="Rivera-Colon A.G."/>
            <person name="Minhas B.F."/>
            <person name="Wilson L."/>
            <person name="Rayamajhi N."/>
            <person name="Vargas-Chacoff L."/>
            <person name="Catchen J.M."/>
        </authorList>
    </citation>
    <scope>NUCLEOTIDE SEQUENCE [LARGE SCALE GENOMIC DNA]</scope>
    <source>
        <strain evidence="7">JMC-PN-2008</strain>
    </source>
</reference>
<dbReference type="InterPro" id="IPR043295">
    <property type="entry name" value="RING-HC_RNF4"/>
</dbReference>
<dbReference type="SMART" id="SM00184">
    <property type="entry name" value="RING"/>
    <property type="match status" value="1"/>
</dbReference>
<dbReference type="SUPFAM" id="SSF57850">
    <property type="entry name" value="RING/U-box"/>
    <property type="match status" value="1"/>
</dbReference>
<evidence type="ECO:0000259" key="6">
    <source>
        <dbReference type="PROSITE" id="PS50089"/>
    </source>
</evidence>
<dbReference type="Pfam" id="PF13639">
    <property type="entry name" value="zf-RING_2"/>
    <property type="match status" value="1"/>
</dbReference>
<evidence type="ECO:0000256" key="3">
    <source>
        <dbReference type="ARBA" id="ARBA00022833"/>
    </source>
</evidence>
<evidence type="ECO:0000256" key="4">
    <source>
        <dbReference type="PROSITE-ProRule" id="PRU00175"/>
    </source>
</evidence>
<dbReference type="GO" id="GO:0008270">
    <property type="term" value="F:zinc ion binding"/>
    <property type="evidence" value="ECO:0007669"/>
    <property type="project" value="UniProtKB-KW"/>
</dbReference>
<evidence type="ECO:0000256" key="1">
    <source>
        <dbReference type="ARBA" id="ARBA00022723"/>
    </source>
</evidence>
<keyword evidence="2 4" id="KW-0863">Zinc-finger</keyword>
<dbReference type="PROSITE" id="PS00518">
    <property type="entry name" value="ZF_RING_1"/>
    <property type="match status" value="1"/>
</dbReference>
<reference evidence="7 8" key="2">
    <citation type="journal article" date="2023" name="Mol. Biol. Evol.">
        <title>Genomics of Secondarily Temperate Adaptation in the Only Non-Antarctic Icefish.</title>
        <authorList>
            <person name="Rivera-Colon A.G."/>
            <person name="Rayamajhi N."/>
            <person name="Minhas B.F."/>
            <person name="Madrigal G."/>
            <person name="Bilyk K.T."/>
            <person name="Yoon V."/>
            <person name="Hune M."/>
            <person name="Gregory S."/>
            <person name="Cheng C.H.C."/>
            <person name="Catchen J.M."/>
        </authorList>
    </citation>
    <scope>NUCLEOTIDE SEQUENCE [LARGE SCALE GENOMIC DNA]</scope>
    <source>
        <strain evidence="7">JMC-PN-2008</strain>
    </source>
</reference>
<dbReference type="Gene3D" id="3.30.40.10">
    <property type="entry name" value="Zinc/RING finger domain, C3HC4 (zinc finger)"/>
    <property type="match status" value="1"/>
</dbReference>
<keyword evidence="3" id="KW-0862">Zinc</keyword>
<gene>
    <name evidence="7" type="ORF">PBY51_018491</name>
</gene>
<dbReference type="GO" id="GO:0045944">
    <property type="term" value="P:positive regulation of transcription by RNA polymerase II"/>
    <property type="evidence" value="ECO:0007669"/>
    <property type="project" value="TreeGrafter"/>
</dbReference>
<keyword evidence="1" id="KW-0479">Metal-binding</keyword>
<dbReference type="InterPro" id="IPR001841">
    <property type="entry name" value="Znf_RING"/>
</dbReference>
<dbReference type="PANTHER" id="PTHR23041">
    <property type="entry name" value="RING FINGER DOMAIN-CONTAINING"/>
    <property type="match status" value="1"/>
</dbReference>
<feature type="region of interest" description="Disordered" evidence="5">
    <location>
        <begin position="99"/>
        <end position="125"/>
    </location>
</feature>
<evidence type="ECO:0000313" key="8">
    <source>
        <dbReference type="Proteomes" id="UP001346869"/>
    </source>
</evidence>
<evidence type="ECO:0000313" key="7">
    <source>
        <dbReference type="EMBL" id="KAK5873452.1"/>
    </source>
</evidence>
<feature type="domain" description="RING-type" evidence="6">
    <location>
        <begin position="147"/>
        <end position="192"/>
    </location>
</feature>
<sequence length="205" mass="21910">MSSPVRKRRCTGTGSAPVPRLSTKTVRRANARIPSNANTVANREASIAGDVSRSDGDAAPPTETIDVMEDGVEEVVDLTREGGEAVVDLTHNDSVLLVDEGPQNRSGPPGESYVVSSDEEAPPPTTAVMPCQQTISSSRSAPGMISCPVCLDLYSEIVDSGRLVVSTKCGHVFCSQCLRDALRSSHTCPNCRKKLTPRQYHPLYV</sequence>
<dbReference type="PANTHER" id="PTHR23041:SF78">
    <property type="entry name" value="E3 UBIQUITIN-PROTEIN LIGASE RNF4"/>
    <property type="match status" value="1"/>
</dbReference>
<dbReference type="EMBL" id="JAUZQC010000003">
    <property type="protein sequence ID" value="KAK5873452.1"/>
    <property type="molecule type" value="Genomic_DNA"/>
</dbReference>
<accession>A0AAN7YDQ5</accession>
<evidence type="ECO:0000256" key="2">
    <source>
        <dbReference type="ARBA" id="ARBA00022771"/>
    </source>
</evidence>